<dbReference type="OrthoDB" id="9769600at2"/>
<dbReference type="GO" id="GO:0050660">
    <property type="term" value="F:flavin adenine dinucleotide binding"/>
    <property type="evidence" value="ECO:0007669"/>
    <property type="project" value="TreeGrafter"/>
</dbReference>
<protein>
    <submittedName>
        <fullName evidence="2">Amine oxidase</fullName>
    </submittedName>
</protein>
<sequence>MNKVIILGAGISGISAGYKLKQKNINFEIFEKENEYGGLCRRLKIGKFIFDRFPHFSFTKDNQIMELFNIASNEYYSHIPNVANYYKGLWLGNPTQSNLYPLDKEQKIKIIEGFKNRPNIENPKNYREWLDASFGYYFAKEFSDKYTRKYWTTEAENMSVNWIGYRVIKSDLKEIEYGAWNKDSKSKYYASEMRYPQHGGFQSFFDSWTPKENIRLNHNLIRWNIKKKELLFDNGYKTNYDKIISTLPLTYITNIIEDIPNNVKEAASKLCYTSGYTVSIGLKGKVNLPYLWFYVYDEEILFPRVYIASLKSPYNAPEGYTSLQTEIPCSKFKQINLSNNEIVEHTINKLLEMKIFDYKQLEFAQLDYHKYANILFTLDTEINKKIVLDWLKENNIYTAGRYGKWEYYWTDQTINSGFEAANNIIENK</sequence>
<dbReference type="PANTHER" id="PTHR21197:SF0">
    <property type="entry name" value="UDP-GALACTOPYRANOSE MUTASE"/>
    <property type="match status" value="1"/>
</dbReference>
<dbReference type="GO" id="GO:0008767">
    <property type="term" value="F:UDP-galactopyranose mutase activity"/>
    <property type="evidence" value="ECO:0007669"/>
    <property type="project" value="TreeGrafter"/>
</dbReference>
<dbReference type="InterPro" id="IPR036188">
    <property type="entry name" value="FAD/NAD-bd_sf"/>
</dbReference>
<dbReference type="RefSeq" id="WP_013113660.1">
    <property type="nucleotide sequence ID" value="NC_014150.1"/>
</dbReference>
<gene>
    <name evidence="2" type="ordered locus">Bmur_1142</name>
</gene>
<evidence type="ECO:0000313" key="2">
    <source>
        <dbReference type="EMBL" id="ADG71237.1"/>
    </source>
</evidence>
<dbReference type="AlphaFoldDB" id="D5U964"/>
<proteinExistence type="predicted"/>
<dbReference type="EMBL" id="CP001959">
    <property type="protein sequence ID" value="ADG71237.1"/>
    <property type="molecule type" value="Genomic_DNA"/>
</dbReference>
<name>D5U964_BRAM5</name>
<dbReference type="GO" id="GO:0016491">
    <property type="term" value="F:oxidoreductase activity"/>
    <property type="evidence" value="ECO:0007669"/>
    <property type="project" value="InterPro"/>
</dbReference>
<dbReference type="STRING" id="526224.Bmur_1142"/>
<evidence type="ECO:0000259" key="1">
    <source>
        <dbReference type="Pfam" id="PF01593"/>
    </source>
</evidence>
<dbReference type="KEGG" id="brm:Bmur_1142"/>
<dbReference type="PANTHER" id="PTHR21197">
    <property type="entry name" value="UDP-GALACTOPYRANOSE MUTASE"/>
    <property type="match status" value="1"/>
</dbReference>
<dbReference type="Pfam" id="PF01593">
    <property type="entry name" value="Amino_oxidase"/>
    <property type="match status" value="1"/>
</dbReference>
<feature type="domain" description="Amine oxidase" evidence="1">
    <location>
        <begin position="11"/>
        <end position="425"/>
    </location>
</feature>
<dbReference type="HOGENOM" id="CLU_026719_2_0_12"/>
<dbReference type="GO" id="GO:0005829">
    <property type="term" value="C:cytosol"/>
    <property type="evidence" value="ECO:0007669"/>
    <property type="project" value="TreeGrafter"/>
</dbReference>
<reference evidence="2 3" key="1">
    <citation type="journal article" date="2010" name="Stand. Genomic Sci.">
        <title>Complete genome sequence of Brachyspira murdochii type strain (56-150).</title>
        <authorList>
            <person name="Pati A."/>
            <person name="Sikorski J."/>
            <person name="Gronow S."/>
            <person name="Munk C."/>
            <person name="Lapidus A."/>
            <person name="Copeland A."/>
            <person name="Glavina Del Tio T."/>
            <person name="Nolan M."/>
            <person name="Lucas S."/>
            <person name="Chen F."/>
            <person name="Tice H."/>
            <person name="Cheng J.F."/>
            <person name="Han C."/>
            <person name="Detter J.C."/>
            <person name="Bruce D."/>
            <person name="Tapia R."/>
            <person name="Goodwin L."/>
            <person name="Pitluck S."/>
            <person name="Liolios K."/>
            <person name="Ivanova N."/>
            <person name="Mavromatis K."/>
            <person name="Mikhailova N."/>
            <person name="Chen A."/>
            <person name="Palaniappan K."/>
            <person name="Land M."/>
            <person name="Hauser L."/>
            <person name="Chang Y.J."/>
            <person name="Jeffries C.D."/>
            <person name="Spring S."/>
            <person name="Rohde M."/>
            <person name="Goker M."/>
            <person name="Bristow J."/>
            <person name="Eisen J.A."/>
            <person name="Markowitz V."/>
            <person name="Hugenholtz P."/>
            <person name="Kyrpides N.C."/>
            <person name="Klenk H.P."/>
        </authorList>
    </citation>
    <scope>NUCLEOTIDE SEQUENCE [LARGE SCALE GENOMIC DNA]</scope>
    <source>
        <strain evidence="3">ATCC 51284 / DSM 12563 / 56-150</strain>
    </source>
</reference>
<dbReference type="SUPFAM" id="SSF51905">
    <property type="entry name" value="FAD/NAD(P)-binding domain"/>
    <property type="match status" value="1"/>
</dbReference>
<organism evidence="2 3">
    <name type="scientific">Brachyspira murdochii (strain ATCC 51284 / DSM 12563 / 56-150)</name>
    <name type="common">Serpulina murdochii</name>
    <dbReference type="NCBI Taxonomy" id="526224"/>
    <lineage>
        <taxon>Bacteria</taxon>
        <taxon>Pseudomonadati</taxon>
        <taxon>Spirochaetota</taxon>
        <taxon>Spirochaetia</taxon>
        <taxon>Brachyspirales</taxon>
        <taxon>Brachyspiraceae</taxon>
        <taxon>Brachyspira</taxon>
    </lineage>
</organism>
<dbReference type="Gene3D" id="3.50.50.60">
    <property type="entry name" value="FAD/NAD(P)-binding domain"/>
    <property type="match status" value="1"/>
</dbReference>
<accession>D5U964</accession>
<dbReference type="eggNOG" id="COG1232">
    <property type="taxonomic scope" value="Bacteria"/>
</dbReference>
<dbReference type="Proteomes" id="UP000001915">
    <property type="component" value="Chromosome"/>
</dbReference>
<evidence type="ECO:0000313" key="3">
    <source>
        <dbReference type="Proteomes" id="UP000001915"/>
    </source>
</evidence>
<dbReference type="InterPro" id="IPR002937">
    <property type="entry name" value="Amino_oxidase"/>
</dbReference>